<evidence type="ECO:0000256" key="2">
    <source>
        <dbReference type="SAM" id="SignalP"/>
    </source>
</evidence>
<dbReference type="AlphaFoldDB" id="A0A835VVA7"/>
<dbReference type="InterPro" id="IPR000719">
    <property type="entry name" value="Prot_kinase_dom"/>
</dbReference>
<dbReference type="EMBL" id="JAEHOC010000047">
    <property type="protein sequence ID" value="KAG2426461.1"/>
    <property type="molecule type" value="Genomic_DNA"/>
</dbReference>
<evidence type="ECO:0000313" key="5">
    <source>
        <dbReference type="Proteomes" id="UP000650467"/>
    </source>
</evidence>
<feature type="region of interest" description="Disordered" evidence="1">
    <location>
        <begin position="264"/>
        <end position="297"/>
    </location>
</feature>
<feature type="compositionally biased region" description="Low complexity" evidence="1">
    <location>
        <begin position="124"/>
        <end position="140"/>
    </location>
</feature>
<evidence type="ECO:0000259" key="3">
    <source>
        <dbReference type="PROSITE" id="PS50011"/>
    </source>
</evidence>
<feature type="region of interest" description="Disordered" evidence="1">
    <location>
        <begin position="97"/>
        <end position="140"/>
    </location>
</feature>
<dbReference type="Gene3D" id="1.10.510.10">
    <property type="entry name" value="Transferase(Phosphotransferase) domain 1"/>
    <property type="match status" value="2"/>
</dbReference>
<keyword evidence="5" id="KW-1185">Reference proteome</keyword>
<dbReference type="InterPro" id="IPR011009">
    <property type="entry name" value="Kinase-like_dom_sf"/>
</dbReference>
<sequence length="1158" mass="117495">MRQALTWLLDVAEALAFLHASSPTVIHRDIKAENVLLQSEGGPGGGGRMVAKLADLGLHVKLGEDRTVMLRMRAAATAAAADVSAFDGGGGGGYGGGYGGGDGGGDGGGTADVHGQPHRHDQHQQQQQQQPPSSGGTFFTAAAATGGAAGGATYAAAAGDDVTSGVFIGCCLDGDGDGGEACDGPPCAAGCCAAEAALATAVPPAGLRCGISPGSAQFAVNSDGVPRSMRGVVTCSRGGGGGAAVPPAAAAVAAGYAARTNTAVAAAPPPRPPPPAALVSPSLQPQQQPQHEQQRPLSIGSAGVRWNPANAHYTPAAAPAAAPCVVLSAPLEPLRLLSLAPTPSASPSPPLLHLPIAPNRGIGMAAAGAFCGAGGAGAGVIRRHSSALHSAAPITLGVVREDSLLRMFTAAPPPLPTRGGGASLDGAARSPAGWLGWHGGSSSSPGYPGGGGLLQQWQGHAAAAAAAGSCVAQPGDQQRMPRDGPQQGGLWQPRQPREPRERAHQSYRRQLPQSLTMQGHGPSQSQSHHQAAAATNCISSRSLLKTSVPAAGCDDERRQVQAHGGGEGGGAAAADLPAAAADTCVGRSNTRATTPGPRHPWLGSTAAALSTAASVVPEEASSPASGGTQMGAADLEDGIEATANNLGSGDGCGGRVLVLATAVAAPAATATEGAAAGAAATAAGAADAVQLWPQRQQVCSSTLEFRPPLPLPPRQQQKPQQQPQRPAVAPWPPAAAATLAGGISISGRSSGVDDDGDGDGDEEEEEGVSDDDPAGCDDWRRCNAGGHQLPPPPMKHSQTVTLGVLAARKRAEVHAAGEHLHHHHPQQQQQLQLQHQHQHQHQQLQHQQHSARCKSSQAVACWSQAAVRNTGQGRSAQAAMAAPASAAEFMGGVGGTGEPAAGVWQHAGGGGEGEPWWLLAPQGGDRGDGHGEGFAAAGVGGACWPPSVPAATAPPRCSSSSANLPHVSQRIKLESNESISSHMRRLGSITALLGAPASGKLPEHEAFDWVYGLTGQAGSCCYMAPEVFLQQPYNEKADVFSFGVLMYELWAGELLLITYLNTSRAAALGIHCPRDYAQRVSEGFRPPRPHHFSEAQWELVCRCWHQDPCERPSMAEVAAALHVMDLAKKLERRHVDLVHTQQAAAAPPPACGCGCAIS</sequence>
<dbReference type="SUPFAM" id="SSF56112">
    <property type="entry name" value="Protein kinase-like (PK-like)"/>
    <property type="match status" value="2"/>
</dbReference>
<feature type="domain" description="Protein kinase" evidence="3">
    <location>
        <begin position="1"/>
        <end position="283"/>
    </location>
</feature>
<feature type="compositionally biased region" description="Pro residues" evidence="1">
    <location>
        <begin position="267"/>
        <end position="276"/>
    </location>
</feature>
<dbReference type="Pfam" id="PF07714">
    <property type="entry name" value="PK_Tyr_Ser-Thr"/>
    <property type="match status" value="1"/>
</dbReference>
<dbReference type="PANTHER" id="PTHR44329">
    <property type="entry name" value="SERINE/THREONINE-PROTEIN KINASE TNNI3K-RELATED"/>
    <property type="match status" value="1"/>
</dbReference>
<feature type="compositionally biased region" description="Acidic residues" evidence="1">
    <location>
        <begin position="752"/>
        <end position="775"/>
    </location>
</feature>
<dbReference type="SMART" id="SM00220">
    <property type="entry name" value="S_TKc"/>
    <property type="match status" value="1"/>
</dbReference>
<feature type="signal peptide" evidence="2">
    <location>
        <begin position="1"/>
        <end position="16"/>
    </location>
</feature>
<dbReference type="PROSITE" id="PS00108">
    <property type="entry name" value="PROTEIN_KINASE_ST"/>
    <property type="match status" value="1"/>
</dbReference>
<dbReference type="GO" id="GO:0004674">
    <property type="term" value="F:protein serine/threonine kinase activity"/>
    <property type="evidence" value="ECO:0007669"/>
    <property type="project" value="TreeGrafter"/>
</dbReference>
<dbReference type="PANTHER" id="PTHR44329:SF289">
    <property type="entry name" value="SERINE_THREONINE-PROTEIN KINASE VIK"/>
    <property type="match status" value="1"/>
</dbReference>
<dbReference type="InterPro" id="IPR001245">
    <property type="entry name" value="Ser-Thr/Tyr_kinase_cat_dom"/>
</dbReference>
<feature type="compositionally biased region" description="Low complexity" evidence="1">
    <location>
        <begin position="523"/>
        <end position="534"/>
    </location>
</feature>
<organism evidence="4 5">
    <name type="scientific">Chlamydomonas incerta</name>
    <dbReference type="NCBI Taxonomy" id="51695"/>
    <lineage>
        <taxon>Eukaryota</taxon>
        <taxon>Viridiplantae</taxon>
        <taxon>Chlorophyta</taxon>
        <taxon>core chlorophytes</taxon>
        <taxon>Chlorophyceae</taxon>
        <taxon>CS clade</taxon>
        <taxon>Chlamydomonadales</taxon>
        <taxon>Chlamydomonadaceae</taxon>
        <taxon>Chlamydomonas</taxon>
    </lineage>
</organism>
<feature type="chain" id="PRO_5032522517" description="Protein kinase domain-containing protein" evidence="2">
    <location>
        <begin position="17"/>
        <end position="1158"/>
    </location>
</feature>
<dbReference type="OrthoDB" id="551059at2759"/>
<feature type="compositionally biased region" description="Low complexity" evidence="1">
    <location>
        <begin position="826"/>
        <end position="844"/>
    </location>
</feature>
<feature type="compositionally biased region" description="Low complexity" evidence="1">
    <location>
        <begin position="714"/>
        <end position="750"/>
    </location>
</feature>
<name>A0A835VVA7_CHLIN</name>
<evidence type="ECO:0000256" key="1">
    <source>
        <dbReference type="SAM" id="MobiDB-lite"/>
    </source>
</evidence>
<accession>A0A835VVA7</accession>
<proteinExistence type="predicted"/>
<comment type="caution">
    <text evidence="4">The sequence shown here is derived from an EMBL/GenBank/DDBJ whole genome shotgun (WGS) entry which is preliminary data.</text>
</comment>
<dbReference type="Pfam" id="PF00069">
    <property type="entry name" value="Pkinase"/>
    <property type="match status" value="1"/>
</dbReference>
<dbReference type="InterPro" id="IPR008271">
    <property type="entry name" value="Ser/Thr_kinase_AS"/>
</dbReference>
<feature type="region of interest" description="Disordered" evidence="1">
    <location>
        <begin position="468"/>
        <end position="534"/>
    </location>
</feature>
<feature type="compositionally biased region" description="Low complexity" evidence="1">
    <location>
        <begin position="277"/>
        <end position="297"/>
    </location>
</feature>
<dbReference type="Proteomes" id="UP000650467">
    <property type="component" value="Unassembled WGS sequence"/>
</dbReference>
<protein>
    <recommendedName>
        <fullName evidence="3">Protein kinase domain-containing protein</fullName>
    </recommendedName>
</protein>
<evidence type="ECO:0000313" key="4">
    <source>
        <dbReference type="EMBL" id="KAG2426461.1"/>
    </source>
</evidence>
<dbReference type="PROSITE" id="PS50011">
    <property type="entry name" value="PROTEIN_KINASE_DOM"/>
    <property type="match status" value="1"/>
</dbReference>
<keyword evidence="2" id="KW-0732">Signal</keyword>
<gene>
    <name evidence="4" type="ORF">HXX76_011691</name>
</gene>
<feature type="region of interest" description="Disordered" evidence="1">
    <location>
        <begin position="813"/>
        <end position="844"/>
    </location>
</feature>
<dbReference type="InterPro" id="IPR051681">
    <property type="entry name" value="Ser/Thr_Kinases-Pseudokinases"/>
</dbReference>
<reference evidence="4" key="1">
    <citation type="journal article" date="2020" name="bioRxiv">
        <title>Comparative genomics of Chlamydomonas.</title>
        <authorList>
            <person name="Craig R.J."/>
            <person name="Hasan A.R."/>
            <person name="Ness R.W."/>
            <person name="Keightley P.D."/>
        </authorList>
    </citation>
    <scope>NUCLEOTIDE SEQUENCE</scope>
    <source>
        <strain evidence="4">SAG 7.73</strain>
    </source>
</reference>
<dbReference type="GO" id="GO:0005524">
    <property type="term" value="F:ATP binding"/>
    <property type="evidence" value="ECO:0007669"/>
    <property type="project" value="InterPro"/>
</dbReference>
<feature type="region of interest" description="Disordered" evidence="1">
    <location>
        <begin position="704"/>
        <end position="797"/>
    </location>
</feature>
<feature type="compositionally biased region" description="Gly residues" evidence="1">
    <location>
        <begin position="97"/>
        <end position="110"/>
    </location>
</feature>
<feature type="compositionally biased region" description="Basic and acidic residues" evidence="1">
    <location>
        <begin position="495"/>
        <end position="504"/>
    </location>
</feature>